<accession>A0A5R9E0L6</accession>
<keyword evidence="3" id="KW-1185">Reference proteome</keyword>
<dbReference type="AlphaFoldDB" id="A0A5R9E0L6"/>
<organism evidence="2 3">
    <name type="scientific">Streptomyces marianii</name>
    <dbReference type="NCBI Taxonomy" id="1817406"/>
    <lineage>
        <taxon>Bacteria</taxon>
        <taxon>Bacillati</taxon>
        <taxon>Actinomycetota</taxon>
        <taxon>Actinomycetes</taxon>
        <taxon>Kitasatosporales</taxon>
        <taxon>Streptomycetaceae</taxon>
        <taxon>Streptomyces</taxon>
    </lineage>
</organism>
<evidence type="ECO:0000313" key="2">
    <source>
        <dbReference type="EMBL" id="TLQ43226.1"/>
    </source>
</evidence>
<sequence length="105" mass="10765">MDSALRGEGRGRLRFAAGGYPSDKASTEQAISRAPSFVCHAARQAGVPEAYAPDRPILAAQADGPDPAVTRLGIALVIPGFGAKGGGPSSRAWWLAPPSASRPAR</sequence>
<gene>
    <name evidence="2" type="ORF">FEF34_08830</name>
</gene>
<name>A0A5R9E0L6_9ACTN</name>
<feature type="compositionally biased region" description="Basic and acidic residues" evidence="1">
    <location>
        <begin position="1"/>
        <end position="11"/>
    </location>
</feature>
<reference evidence="2 3" key="1">
    <citation type="submission" date="2019-05" db="EMBL/GenBank/DDBJ databases">
        <title>Streptomyces marianii sp. nov., a novel marine actinomycete from southern coast of India.</title>
        <authorList>
            <person name="Iniyan A.M."/>
            <person name="Wink J."/>
            <person name="Ramprasad E."/>
            <person name="Ramana C.V."/>
            <person name="Bunk B."/>
            <person name="Sproer C."/>
            <person name="Joseph F.-J.R.S."/>
            <person name="Vincent S.G.P."/>
        </authorList>
    </citation>
    <scope>NUCLEOTIDE SEQUENCE [LARGE SCALE GENOMIC DNA]</scope>
    <source>
        <strain evidence="2 3">ICN19</strain>
    </source>
</reference>
<evidence type="ECO:0000256" key="1">
    <source>
        <dbReference type="SAM" id="MobiDB-lite"/>
    </source>
</evidence>
<feature type="region of interest" description="Disordered" evidence="1">
    <location>
        <begin position="84"/>
        <end position="105"/>
    </location>
</feature>
<protein>
    <submittedName>
        <fullName evidence="2">Uncharacterized protein</fullName>
    </submittedName>
</protein>
<proteinExistence type="predicted"/>
<dbReference type="RefSeq" id="WP_138052650.1">
    <property type="nucleotide sequence ID" value="NZ_VAWE01000001.1"/>
</dbReference>
<evidence type="ECO:0000313" key="3">
    <source>
        <dbReference type="Proteomes" id="UP000305921"/>
    </source>
</evidence>
<dbReference type="EMBL" id="VAWE01000001">
    <property type="protein sequence ID" value="TLQ43226.1"/>
    <property type="molecule type" value="Genomic_DNA"/>
</dbReference>
<feature type="region of interest" description="Disordered" evidence="1">
    <location>
        <begin position="1"/>
        <end position="27"/>
    </location>
</feature>
<dbReference type="Proteomes" id="UP000305921">
    <property type="component" value="Unassembled WGS sequence"/>
</dbReference>
<dbReference type="OrthoDB" id="9768329at2"/>
<comment type="caution">
    <text evidence="2">The sequence shown here is derived from an EMBL/GenBank/DDBJ whole genome shotgun (WGS) entry which is preliminary data.</text>
</comment>